<proteinExistence type="predicted"/>
<sequence length="60" mass="6922">MKMGLIGRDYSAGMRDKLRQKLRIGYTNGKQLKKRLELFGMSEDEVERALEELKESDGSD</sequence>
<comment type="caution">
    <text evidence="2">The sequence shown here is derived from an EMBL/GenBank/DDBJ whole genome shotgun (WGS) entry which is preliminary data.</text>
</comment>
<dbReference type="Pfam" id="PF13331">
    <property type="entry name" value="DUF4093"/>
    <property type="match status" value="1"/>
</dbReference>
<dbReference type="AlphaFoldDB" id="A0A1S8KL81"/>
<accession>A0A1S8KL81</accession>
<reference evidence="2 3" key="1">
    <citation type="submission" date="2017-01" db="EMBL/GenBank/DDBJ databases">
        <title>Complete Genome Sequence of Dolosigranulum pigrum isolated from a Patient with interstitial lung disease.</title>
        <authorList>
            <person name="Mukhopadhyay R."/>
            <person name="Joaquin J."/>
            <person name="Hogue R."/>
            <person name="Fitzgerald S."/>
            <person name="Jospin G."/>
            <person name="Eisen J.A."/>
            <person name="Chaturvedi V."/>
        </authorList>
    </citation>
    <scope>NUCLEOTIDE SEQUENCE [LARGE SCALE GENOMIC DNA]</scope>
    <source>
        <strain evidence="2 3">15S00348</strain>
    </source>
</reference>
<dbReference type="EMBL" id="MUYF01000003">
    <property type="protein sequence ID" value="OOL80509.1"/>
    <property type="molecule type" value="Genomic_DNA"/>
</dbReference>
<dbReference type="InterPro" id="IPR025156">
    <property type="entry name" value="RNase_M5_C"/>
</dbReference>
<evidence type="ECO:0000259" key="1">
    <source>
        <dbReference type="Pfam" id="PF13331"/>
    </source>
</evidence>
<protein>
    <recommendedName>
        <fullName evidence="1">Ribonuclease M5 C-terminal domain-containing protein</fullName>
    </recommendedName>
</protein>
<name>A0A1S8KL81_9LACT</name>
<evidence type="ECO:0000313" key="2">
    <source>
        <dbReference type="EMBL" id="OOL80509.1"/>
    </source>
</evidence>
<gene>
    <name evidence="2" type="ORF">BWX42_00730</name>
</gene>
<feature type="domain" description="Ribonuclease M5 C-terminal" evidence="1">
    <location>
        <begin position="1"/>
        <end position="50"/>
    </location>
</feature>
<evidence type="ECO:0000313" key="3">
    <source>
        <dbReference type="Proteomes" id="UP000190409"/>
    </source>
</evidence>
<organism evidence="2 3">
    <name type="scientific">Dolosigranulum pigrum</name>
    <dbReference type="NCBI Taxonomy" id="29394"/>
    <lineage>
        <taxon>Bacteria</taxon>
        <taxon>Bacillati</taxon>
        <taxon>Bacillota</taxon>
        <taxon>Bacilli</taxon>
        <taxon>Lactobacillales</taxon>
        <taxon>Carnobacteriaceae</taxon>
        <taxon>Dolosigranulum</taxon>
    </lineage>
</organism>
<dbReference type="Proteomes" id="UP000190409">
    <property type="component" value="Unassembled WGS sequence"/>
</dbReference>